<evidence type="ECO:0000313" key="7">
    <source>
        <dbReference type="EMBL" id="CAL4805875.1"/>
    </source>
</evidence>
<evidence type="ECO:0000256" key="1">
    <source>
        <dbReference type="ARBA" id="ARBA00022603"/>
    </source>
</evidence>
<dbReference type="EMBL" id="CAMXCT020006700">
    <property type="protein sequence ID" value="CAL1171938.1"/>
    <property type="molecule type" value="Genomic_DNA"/>
</dbReference>
<dbReference type="SUPFAM" id="SSF81822">
    <property type="entry name" value="RuBisCo LSMT C-terminal, substrate-binding domain"/>
    <property type="match status" value="1"/>
</dbReference>
<gene>
    <name evidence="6" type="ORF">C1SCF055_LOCUS43115</name>
</gene>
<comment type="caution">
    <text evidence="6">The sequence shown here is derived from an EMBL/GenBank/DDBJ whole genome shotgun (WGS) entry which is preliminary data.</text>
</comment>
<evidence type="ECO:0000256" key="2">
    <source>
        <dbReference type="ARBA" id="ARBA00022679"/>
    </source>
</evidence>
<accession>A0A9P1M472</accession>
<sequence>MAMQGVASHPIDQRFTVTGLTNGRSVGRRWQSKSKVGNSLGIAAAPFFLTSLRPARHRARHRAPRCRRCAVQFLVGPEAETEGPSDVKLGKLLSWARQQDFMKLHPCLSFGKSGGLQLSVPVSAGTPILGVLDDAFLTSSDLPEQWQEVWDGARERYPEWWALHLGITLLKERRDPSSDAWEAYQNSVAPQPAAPLLWSAAQAQELQYVPMKKQLRSRIEAIQEFYQEILVPVLGEVPGLPSVFELAQAVATARRAIEVSPGQRALLPLLDMVGSPEATVPAGKPTPEANCELQVEPEGGPGGRAIAILVAKRDVQPGETLSRAILGLAPDEVLLEHGWCSTRPDDVTIHVGLKKAVVESWQLATLREVMDLEPGDSPGDWMASAKVRRSSVLTQAVDAKLIAAARVLSAKSREEVLGAEWNLMTKDEILNAGFEGLSSTRRRRLLFVLKRAVEGALAAYDTTIIRDQEILEYLQGRERVAVAYRLGKKMILQDVQAQLERADEKIRQKQAKREKDSALPSAVTGKRKSPTPGKGFG</sequence>
<dbReference type="EMBL" id="CAMXCT010006700">
    <property type="protein sequence ID" value="CAI4018563.1"/>
    <property type="molecule type" value="Genomic_DNA"/>
</dbReference>
<keyword evidence="3" id="KW-0949">S-adenosyl-L-methionine</keyword>
<dbReference type="OrthoDB" id="10439185at2759"/>
<feature type="domain" description="Rubisco LSMT substrate-binding" evidence="5">
    <location>
        <begin position="394"/>
        <end position="492"/>
    </location>
</feature>
<dbReference type="Proteomes" id="UP001152797">
    <property type="component" value="Unassembled WGS sequence"/>
</dbReference>
<dbReference type="SUPFAM" id="SSF82199">
    <property type="entry name" value="SET domain"/>
    <property type="match status" value="1"/>
</dbReference>
<evidence type="ECO:0000256" key="4">
    <source>
        <dbReference type="SAM" id="MobiDB-lite"/>
    </source>
</evidence>
<organism evidence="6">
    <name type="scientific">Cladocopium goreaui</name>
    <dbReference type="NCBI Taxonomy" id="2562237"/>
    <lineage>
        <taxon>Eukaryota</taxon>
        <taxon>Sar</taxon>
        <taxon>Alveolata</taxon>
        <taxon>Dinophyceae</taxon>
        <taxon>Suessiales</taxon>
        <taxon>Symbiodiniaceae</taxon>
        <taxon>Cladocopium</taxon>
    </lineage>
</organism>
<dbReference type="InterPro" id="IPR036464">
    <property type="entry name" value="Rubisco_LSMT_subst-bd_sf"/>
</dbReference>
<dbReference type="GO" id="GO:0032259">
    <property type="term" value="P:methylation"/>
    <property type="evidence" value="ECO:0007669"/>
    <property type="project" value="UniProtKB-KW"/>
</dbReference>
<evidence type="ECO:0000313" key="6">
    <source>
        <dbReference type="EMBL" id="CAI4018563.1"/>
    </source>
</evidence>
<proteinExistence type="predicted"/>
<dbReference type="Gene3D" id="3.90.1420.10">
    <property type="entry name" value="Rubisco LSMT, substrate-binding domain"/>
    <property type="match status" value="1"/>
</dbReference>
<feature type="region of interest" description="Disordered" evidence="4">
    <location>
        <begin position="503"/>
        <end position="537"/>
    </location>
</feature>
<dbReference type="CDD" id="cd10527">
    <property type="entry name" value="SET_LSMT"/>
    <property type="match status" value="1"/>
</dbReference>
<reference evidence="7 8" key="2">
    <citation type="submission" date="2024-05" db="EMBL/GenBank/DDBJ databases">
        <authorList>
            <person name="Chen Y."/>
            <person name="Shah S."/>
            <person name="Dougan E. K."/>
            <person name="Thang M."/>
            <person name="Chan C."/>
        </authorList>
    </citation>
    <scope>NUCLEOTIDE SEQUENCE [LARGE SCALE GENOMIC DNA]</scope>
</reference>
<keyword evidence="1" id="KW-0489">Methyltransferase</keyword>
<dbReference type="InterPro" id="IPR015353">
    <property type="entry name" value="Rubisco_LSMT_subst-bd"/>
</dbReference>
<dbReference type="InterPro" id="IPR046341">
    <property type="entry name" value="SET_dom_sf"/>
</dbReference>
<protein>
    <submittedName>
        <fullName evidence="7">Rubisco LSMT substrate-binding domain-containing protein</fullName>
    </submittedName>
</protein>
<dbReference type="EMBL" id="CAMXCT030006700">
    <property type="protein sequence ID" value="CAL4805875.1"/>
    <property type="molecule type" value="Genomic_DNA"/>
</dbReference>
<dbReference type="PANTHER" id="PTHR13271">
    <property type="entry name" value="UNCHARACTERIZED PUTATIVE METHYLTRANSFERASE"/>
    <property type="match status" value="1"/>
</dbReference>
<dbReference type="Gene3D" id="3.90.1410.10">
    <property type="entry name" value="set domain protein methyltransferase, domain 1"/>
    <property type="match status" value="1"/>
</dbReference>
<keyword evidence="8" id="KW-1185">Reference proteome</keyword>
<evidence type="ECO:0000256" key="3">
    <source>
        <dbReference type="ARBA" id="ARBA00022691"/>
    </source>
</evidence>
<dbReference type="PANTHER" id="PTHR13271:SF116">
    <property type="entry name" value="F21J9.27"/>
    <property type="match status" value="1"/>
</dbReference>
<evidence type="ECO:0000313" key="8">
    <source>
        <dbReference type="Proteomes" id="UP001152797"/>
    </source>
</evidence>
<dbReference type="AlphaFoldDB" id="A0A9P1M472"/>
<evidence type="ECO:0000259" key="5">
    <source>
        <dbReference type="Pfam" id="PF09273"/>
    </source>
</evidence>
<feature type="compositionally biased region" description="Basic and acidic residues" evidence="4">
    <location>
        <begin position="503"/>
        <end position="517"/>
    </location>
</feature>
<name>A0A9P1M472_9DINO</name>
<dbReference type="GO" id="GO:0016279">
    <property type="term" value="F:protein-lysine N-methyltransferase activity"/>
    <property type="evidence" value="ECO:0007669"/>
    <property type="project" value="TreeGrafter"/>
</dbReference>
<keyword evidence="2" id="KW-0808">Transferase</keyword>
<dbReference type="Pfam" id="PF09273">
    <property type="entry name" value="Rubis-subs-bind"/>
    <property type="match status" value="1"/>
</dbReference>
<dbReference type="InterPro" id="IPR050600">
    <property type="entry name" value="SETD3_SETD6_MTase"/>
</dbReference>
<reference evidence="6" key="1">
    <citation type="submission" date="2022-10" db="EMBL/GenBank/DDBJ databases">
        <authorList>
            <person name="Chen Y."/>
            <person name="Dougan E. K."/>
            <person name="Chan C."/>
            <person name="Rhodes N."/>
            <person name="Thang M."/>
        </authorList>
    </citation>
    <scope>NUCLEOTIDE SEQUENCE</scope>
</reference>